<evidence type="ECO:0000256" key="5">
    <source>
        <dbReference type="RuleBase" id="RU361155"/>
    </source>
</evidence>
<dbReference type="Proteomes" id="UP000694559">
    <property type="component" value="Unplaced"/>
</dbReference>
<dbReference type="Ensembl" id="ENSNNAT00000017710.1">
    <property type="protein sequence ID" value="ENSNNAP00000016875.1"/>
    <property type="gene ID" value="ENSNNAG00000011346.1"/>
</dbReference>
<evidence type="ECO:0000313" key="8">
    <source>
        <dbReference type="Proteomes" id="UP000694559"/>
    </source>
</evidence>
<protein>
    <recommendedName>
        <fullName evidence="5">Sulfotransferase</fullName>
        <ecNumber evidence="5">2.8.2.-</ecNumber>
    </recommendedName>
</protein>
<dbReference type="EC" id="2.8.2.-" evidence="5"/>
<dbReference type="InterPro" id="IPR000863">
    <property type="entry name" value="Sulfotransferase_dom"/>
</dbReference>
<dbReference type="FunFam" id="3.40.50.300:FF:000433">
    <property type="entry name" value="Estrogen sulfotransferase"/>
    <property type="match status" value="1"/>
</dbReference>
<keyword evidence="8" id="KW-1185">Reference proteome</keyword>
<keyword evidence="4 5" id="KW-0808">Transferase</keyword>
<dbReference type="OMA" id="FKSKMQD"/>
<proteinExistence type="inferred from homology"/>
<dbReference type="GeneTree" id="ENSGT00940000163403"/>
<evidence type="ECO:0000256" key="4">
    <source>
        <dbReference type="ARBA" id="ARBA00022679"/>
    </source>
</evidence>
<evidence type="ECO:0000256" key="1">
    <source>
        <dbReference type="ARBA" id="ARBA00004496"/>
    </source>
</evidence>
<evidence type="ECO:0000256" key="3">
    <source>
        <dbReference type="ARBA" id="ARBA00022490"/>
    </source>
</evidence>
<comment type="subcellular location">
    <subcellularLocation>
        <location evidence="1">Cytoplasm</location>
    </subcellularLocation>
</comment>
<dbReference type="GO" id="GO:0008146">
    <property type="term" value="F:sulfotransferase activity"/>
    <property type="evidence" value="ECO:0007669"/>
    <property type="project" value="InterPro"/>
</dbReference>
<feature type="domain" description="Sulfotransferase" evidence="6">
    <location>
        <begin position="35"/>
        <end position="278"/>
    </location>
</feature>
<dbReference type="Gene3D" id="3.40.50.300">
    <property type="entry name" value="P-loop containing nucleotide triphosphate hydrolases"/>
    <property type="match status" value="1"/>
</dbReference>
<dbReference type="InterPro" id="IPR027417">
    <property type="entry name" value="P-loop_NTPase"/>
</dbReference>
<accession>A0A8C6XMR0</accession>
<dbReference type="PANTHER" id="PTHR11783">
    <property type="entry name" value="SULFOTRANSFERASE SULT"/>
    <property type="match status" value="1"/>
</dbReference>
<sequence length="288" mass="33693">MDRLDVTEVFANIRLPGHLHTQSSLHFASNFEFQDTDVLLVTYPKSGTTWMQEILSLIHSNGNLEPIKTLPNWARAPWLEHSYFQEQLQHIRCPRLLTTHLPQPVLAPALKKAKPKVIYVVRNPKDVVVSYYHFQRMAKFFPEPASFEGFLHDFMAGTVHYGSWFEHVKGWLSCQEELGLFCVTYEELHQDLRYCVEQLSAFLGHPVQPEQSDCILEHCSFAVMRENLMVNGRLVPPEIMDFQKSQFMRKGIVGDWRNHFSPKQSALFNERYQQEMGGHPWPFQWDMD</sequence>
<keyword evidence="3" id="KW-0963">Cytoplasm</keyword>
<dbReference type="GO" id="GO:0005737">
    <property type="term" value="C:cytoplasm"/>
    <property type="evidence" value="ECO:0007669"/>
    <property type="project" value="UniProtKB-SubCell"/>
</dbReference>
<organism evidence="7 8">
    <name type="scientific">Naja naja</name>
    <name type="common">Indian cobra</name>
    <dbReference type="NCBI Taxonomy" id="35670"/>
    <lineage>
        <taxon>Eukaryota</taxon>
        <taxon>Metazoa</taxon>
        <taxon>Chordata</taxon>
        <taxon>Craniata</taxon>
        <taxon>Vertebrata</taxon>
        <taxon>Euteleostomi</taxon>
        <taxon>Lepidosauria</taxon>
        <taxon>Squamata</taxon>
        <taxon>Bifurcata</taxon>
        <taxon>Unidentata</taxon>
        <taxon>Episquamata</taxon>
        <taxon>Toxicofera</taxon>
        <taxon>Serpentes</taxon>
        <taxon>Colubroidea</taxon>
        <taxon>Elapidae</taxon>
        <taxon>Elapinae</taxon>
        <taxon>Naja</taxon>
    </lineage>
</organism>
<dbReference type="AlphaFoldDB" id="A0A8C6XMR0"/>
<reference evidence="7" key="2">
    <citation type="submission" date="2025-09" db="UniProtKB">
        <authorList>
            <consortium name="Ensembl"/>
        </authorList>
    </citation>
    <scope>IDENTIFICATION</scope>
</reference>
<evidence type="ECO:0000256" key="2">
    <source>
        <dbReference type="ARBA" id="ARBA00005771"/>
    </source>
</evidence>
<dbReference type="OrthoDB" id="205623at2759"/>
<dbReference type="SUPFAM" id="SSF52540">
    <property type="entry name" value="P-loop containing nucleoside triphosphate hydrolases"/>
    <property type="match status" value="1"/>
</dbReference>
<dbReference type="Pfam" id="PF00685">
    <property type="entry name" value="Sulfotransfer_1"/>
    <property type="match status" value="1"/>
</dbReference>
<name>A0A8C6XMR0_NAJNA</name>
<comment type="similarity">
    <text evidence="2 5">Belongs to the sulfotransferase 1 family.</text>
</comment>
<evidence type="ECO:0000259" key="6">
    <source>
        <dbReference type="Pfam" id="PF00685"/>
    </source>
</evidence>
<evidence type="ECO:0000313" key="7">
    <source>
        <dbReference type="Ensembl" id="ENSNNAP00000016875.1"/>
    </source>
</evidence>
<reference evidence="7" key="1">
    <citation type="submission" date="2025-08" db="UniProtKB">
        <authorList>
            <consortium name="Ensembl"/>
        </authorList>
    </citation>
    <scope>IDENTIFICATION</scope>
</reference>